<dbReference type="RefSeq" id="WP_006166829.1">
    <property type="nucleotide sequence ID" value="NZ_AOIN01000044.1"/>
</dbReference>
<feature type="transmembrane region" description="Helical" evidence="1">
    <location>
        <begin position="63"/>
        <end position="82"/>
    </location>
</feature>
<sequence length="271" mass="28270">MPSPRRAAVIGAVACWAVATGYFAATGYRLDGLVPPGLPAAALLALGALAGGSYAAGYRVSPVAILGGLILSAPVLFEPAGAPDLSLGREIDSLALLIGAYVAGTLVVVEYAVRNPGRVRAWLTPRTIAIGVAGGILHAVVVRAIYTYVRHASIWDGSVVLEPFVLFVVSYLLFGQLLVGAVTAVMLVRYRLLTPVLGLTALFSWLSYRTWLSLEATRELGATSGISPQPDALYVALWFVPLTIALVLGGLEYLLRARVSAGLPGSGSVTE</sequence>
<dbReference type="OrthoDB" id="202303at2157"/>
<feature type="transmembrane region" description="Helical" evidence="1">
    <location>
        <begin position="37"/>
        <end position="56"/>
    </location>
</feature>
<dbReference type="STRING" id="1227492.C482_07184"/>
<feature type="transmembrane region" description="Helical" evidence="1">
    <location>
        <begin position="125"/>
        <end position="149"/>
    </location>
</feature>
<evidence type="ECO:0000313" key="3">
    <source>
        <dbReference type="Proteomes" id="UP000011693"/>
    </source>
</evidence>
<dbReference type="PATRIC" id="fig|1227492.4.peg.1397"/>
<keyword evidence="1" id="KW-0812">Transmembrane</keyword>
<keyword evidence="1" id="KW-0472">Membrane</keyword>
<reference evidence="2 3" key="1">
    <citation type="journal article" date="2014" name="PLoS Genet.">
        <title>Phylogenetically driven sequencing of extremely halophilic archaea reveals strategies for static and dynamic osmo-response.</title>
        <authorList>
            <person name="Becker E.A."/>
            <person name="Seitzer P.M."/>
            <person name="Tritt A."/>
            <person name="Larsen D."/>
            <person name="Krusor M."/>
            <person name="Yao A.I."/>
            <person name="Wu D."/>
            <person name="Madern D."/>
            <person name="Eisen J.A."/>
            <person name="Darling A.E."/>
            <person name="Facciotti M.T."/>
        </authorList>
    </citation>
    <scope>NUCLEOTIDE SEQUENCE [LARGE SCALE GENOMIC DNA]</scope>
    <source>
        <strain evidence="2 3">JCM 10990</strain>
    </source>
</reference>
<accession>M0AVY7</accession>
<dbReference type="Proteomes" id="UP000011693">
    <property type="component" value="Unassembled WGS sequence"/>
</dbReference>
<keyword evidence="3" id="KW-1185">Reference proteome</keyword>
<name>M0AVY7_9EURY</name>
<comment type="caution">
    <text evidence="2">The sequence shown here is derived from an EMBL/GenBank/DDBJ whole genome shotgun (WGS) entry which is preliminary data.</text>
</comment>
<keyword evidence="1" id="KW-1133">Transmembrane helix</keyword>
<feature type="transmembrane region" description="Helical" evidence="1">
    <location>
        <begin position="164"/>
        <end position="185"/>
    </location>
</feature>
<dbReference type="EMBL" id="AOIN01000044">
    <property type="protein sequence ID" value="ELZ01539.1"/>
    <property type="molecule type" value="Genomic_DNA"/>
</dbReference>
<organism evidence="2 3">
    <name type="scientific">Natrialba chahannaoensis JCM 10990</name>
    <dbReference type="NCBI Taxonomy" id="1227492"/>
    <lineage>
        <taxon>Archaea</taxon>
        <taxon>Methanobacteriati</taxon>
        <taxon>Methanobacteriota</taxon>
        <taxon>Stenosarchaea group</taxon>
        <taxon>Halobacteria</taxon>
        <taxon>Halobacteriales</taxon>
        <taxon>Natrialbaceae</taxon>
        <taxon>Natrialba</taxon>
    </lineage>
</organism>
<protein>
    <submittedName>
        <fullName evidence="2">Uncharacterized protein</fullName>
    </submittedName>
</protein>
<dbReference type="AlphaFoldDB" id="M0AVY7"/>
<feature type="transmembrane region" description="Helical" evidence="1">
    <location>
        <begin position="94"/>
        <end position="113"/>
    </location>
</feature>
<feature type="transmembrane region" description="Helical" evidence="1">
    <location>
        <begin position="192"/>
        <end position="212"/>
    </location>
</feature>
<proteinExistence type="predicted"/>
<gene>
    <name evidence="2" type="ORF">C482_07184</name>
</gene>
<feature type="transmembrane region" description="Helical" evidence="1">
    <location>
        <begin position="232"/>
        <end position="255"/>
    </location>
</feature>
<feature type="transmembrane region" description="Helical" evidence="1">
    <location>
        <begin position="7"/>
        <end position="25"/>
    </location>
</feature>
<evidence type="ECO:0000313" key="2">
    <source>
        <dbReference type="EMBL" id="ELZ01539.1"/>
    </source>
</evidence>
<evidence type="ECO:0000256" key="1">
    <source>
        <dbReference type="SAM" id="Phobius"/>
    </source>
</evidence>